<feature type="non-terminal residue" evidence="3">
    <location>
        <position position="239"/>
    </location>
</feature>
<evidence type="ECO:0000313" key="3">
    <source>
        <dbReference type="EMBL" id="SVB72218.1"/>
    </source>
</evidence>
<dbReference type="Gene3D" id="3.40.50.720">
    <property type="entry name" value="NAD(P)-binding Rossmann-like Domain"/>
    <property type="match status" value="1"/>
</dbReference>
<dbReference type="InterPro" id="IPR050177">
    <property type="entry name" value="Lipid_A_modif_metabolic_enz"/>
</dbReference>
<dbReference type="CDD" id="cd08946">
    <property type="entry name" value="SDR_e"/>
    <property type="match status" value="1"/>
</dbReference>
<accession>A0A382GAG8</accession>
<keyword evidence="1" id="KW-1133">Transmembrane helix</keyword>
<feature type="transmembrane region" description="Helical" evidence="1">
    <location>
        <begin position="22"/>
        <end position="43"/>
    </location>
</feature>
<evidence type="ECO:0000256" key="1">
    <source>
        <dbReference type="SAM" id="Phobius"/>
    </source>
</evidence>
<keyword evidence="1" id="KW-0472">Membrane</keyword>
<dbReference type="PANTHER" id="PTHR43245">
    <property type="entry name" value="BIFUNCTIONAL POLYMYXIN RESISTANCE PROTEIN ARNA"/>
    <property type="match status" value="1"/>
</dbReference>
<reference evidence="3" key="1">
    <citation type="submission" date="2018-05" db="EMBL/GenBank/DDBJ databases">
        <authorList>
            <person name="Lanie J.A."/>
            <person name="Ng W.-L."/>
            <person name="Kazmierczak K.M."/>
            <person name="Andrzejewski T.M."/>
            <person name="Davidsen T.M."/>
            <person name="Wayne K.J."/>
            <person name="Tettelin H."/>
            <person name="Glass J.I."/>
            <person name="Rusch D."/>
            <person name="Podicherti R."/>
            <person name="Tsui H.-C.T."/>
            <person name="Winkler M.E."/>
        </authorList>
    </citation>
    <scope>NUCLEOTIDE SEQUENCE</scope>
</reference>
<dbReference type="PANTHER" id="PTHR43245:SF23">
    <property type="entry name" value="NAD(P)-BINDING DOMAIN-CONTAINING PROTEIN"/>
    <property type="match status" value="1"/>
</dbReference>
<feature type="domain" description="NAD-dependent epimerase/dehydratase" evidence="2">
    <location>
        <begin position="25"/>
        <end position="239"/>
    </location>
</feature>
<dbReference type="AlphaFoldDB" id="A0A382GAG8"/>
<dbReference type="InterPro" id="IPR036291">
    <property type="entry name" value="NAD(P)-bd_dom_sf"/>
</dbReference>
<sequence length="239" mass="26056">MAREGILEQSPKSVHETWVRSAMTVLVTGNLGYIGSVLTLLLAQKGYPVRGLDSGLFRDCLVVPAVDPEDQILKDIRDVEREDLDGVTAVIHLAALSNDPLGSLDESLTRAINYEGSMRLGELAQGAQVRRFVYASSQSMYGRAATDVELEEDSSEKSPLTAYARTKWEAEQGLMALRVPGFEVTAMRPSTVYGASPRLRSDIVFNNFVMCAYSTGTVEIKSDGTPRRPAVHVQDVCAA</sequence>
<proteinExistence type="predicted"/>
<name>A0A382GAG8_9ZZZZ</name>
<evidence type="ECO:0000259" key="2">
    <source>
        <dbReference type="Pfam" id="PF01370"/>
    </source>
</evidence>
<gene>
    <name evidence="3" type="ORF">METZ01_LOCUS225072</name>
</gene>
<keyword evidence="1" id="KW-0812">Transmembrane</keyword>
<dbReference type="InterPro" id="IPR001509">
    <property type="entry name" value="Epimerase_deHydtase"/>
</dbReference>
<dbReference type="Pfam" id="PF01370">
    <property type="entry name" value="Epimerase"/>
    <property type="match status" value="1"/>
</dbReference>
<protein>
    <recommendedName>
        <fullName evidence="2">NAD-dependent epimerase/dehydratase domain-containing protein</fullName>
    </recommendedName>
</protein>
<dbReference type="EMBL" id="UINC01054470">
    <property type="protein sequence ID" value="SVB72218.1"/>
    <property type="molecule type" value="Genomic_DNA"/>
</dbReference>
<dbReference type="SUPFAM" id="SSF51735">
    <property type="entry name" value="NAD(P)-binding Rossmann-fold domains"/>
    <property type="match status" value="1"/>
</dbReference>
<organism evidence="3">
    <name type="scientific">marine metagenome</name>
    <dbReference type="NCBI Taxonomy" id="408172"/>
    <lineage>
        <taxon>unclassified sequences</taxon>
        <taxon>metagenomes</taxon>
        <taxon>ecological metagenomes</taxon>
    </lineage>
</organism>